<organism evidence="2 3">
    <name type="scientific">Leptospira borgpetersenii str. 200801926</name>
    <dbReference type="NCBI Taxonomy" id="1193009"/>
    <lineage>
        <taxon>Bacteria</taxon>
        <taxon>Pseudomonadati</taxon>
        <taxon>Spirochaetota</taxon>
        <taxon>Spirochaetia</taxon>
        <taxon>Leptospirales</taxon>
        <taxon>Leptospiraceae</taxon>
        <taxon>Leptospira</taxon>
    </lineage>
</organism>
<keyword evidence="2" id="KW-0449">Lipoprotein</keyword>
<sequence length="291" mass="33722">MKMNVKLVLNLLFVFIFLSSCSTQKEDKNTSDLLLLLLFQDRVENYDRDVQIITHTIVSDPFVSYDTNYSNEDLNYYKDLVETEIARYPRGYFIKARAEKIVFTRNLNLKGRYVGGISLPSKNIIFLNVQDGIKSRSELTPLDFNYNFYYYSAARLSTGIHHELTHSMDDTMGYWWDPKWVSLNSPSFQYGSYQDGSSPRRFGPNVPLTSFWNPIDGFVSEYATSNFAEDRADIGGAIQGRHFSYLNQICAVDPIVAAKVRLTIDEMNRFWPYPGAENTAWKRRFNEIQCN</sequence>
<comment type="caution">
    <text evidence="2">The sequence shown here is derived from an EMBL/GenBank/DDBJ whole genome shotgun (WGS) entry which is preliminary data.</text>
</comment>
<proteinExistence type="predicted"/>
<name>A0ABP2S3B6_LEPBO</name>
<reference evidence="2" key="1">
    <citation type="submission" date="2012-09" db="EMBL/GenBank/DDBJ databases">
        <authorList>
            <person name="Harkins D.M."/>
            <person name="Durkin A.S."/>
            <person name="Brinkac L.M."/>
            <person name="Selengut J.D."/>
            <person name="Sanka R."/>
            <person name="DePew J."/>
            <person name="Purushe J."/>
            <person name="Picardeau M."/>
            <person name="Werts C."/>
            <person name="Goarant C."/>
            <person name="Vinetz J.M."/>
            <person name="Sutton G.G."/>
            <person name="Nelson W.C."/>
            <person name="Fouts D.E."/>
        </authorList>
    </citation>
    <scope>NUCLEOTIDE SEQUENCE [LARGE SCALE GENOMIC DNA]</scope>
    <source>
        <strain evidence="2">200801926</strain>
    </source>
</reference>
<keyword evidence="1" id="KW-0732">Signal</keyword>
<dbReference type="RefSeq" id="WP_002759131.1">
    <property type="nucleotide sequence ID" value="NZ_AKWJ02000028.1"/>
</dbReference>
<dbReference type="Gene3D" id="3.40.390.70">
    <property type="match status" value="1"/>
</dbReference>
<evidence type="ECO:0000313" key="2">
    <source>
        <dbReference type="EMBL" id="EKP12607.1"/>
    </source>
</evidence>
<evidence type="ECO:0000313" key="3">
    <source>
        <dbReference type="Proteomes" id="UP000002837"/>
    </source>
</evidence>
<evidence type="ECO:0000256" key="1">
    <source>
        <dbReference type="SAM" id="SignalP"/>
    </source>
</evidence>
<keyword evidence="3" id="KW-1185">Reference proteome</keyword>
<dbReference type="PROSITE" id="PS51257">
    <property type="entry name" value="PROKAR_LIPOPROTEIN"/>
    <property type="match status" value="1"/>
</dbReference>
<accession>A0ABP2S3B6</accession>
<feature type="chain" id="PRO_5045673216" evidence="1">
    <location>
        <begin position="26"/>
        <end position="291"/>
    </location>
</feature>
<protein>
    <submittedName>
        <fullName evidence="2">Lipoprotein</fullName>
    </submittedName>
</protein>
<dbReference type="Proteomes" id="UP000002837">
    <property type="component" value="Unassembled WGS sequence"/>
</dbReference>
<dbReference type="EMBL" id="AKWJ02000028">
    <property type="protein sequence ID" value="EKP12607.1"/>
    <property type="molecule type" value="Genomic_DNA"/>
</dbReference>
<gene>
    <name evidence="2" type="ORF">LEP1GSC128_3772</name>
</gene>
<dbReference type="NCBIfam" id="NF047804">
    <property type="entry name" value="LIC13305_lipo"/>
    <property type="match status" value="1"/>
</dbReference>
<feature type="signal peptide" evidence="1">
    <location>
        <begin position="1"/>
        <end position="25"/>
    </location>
</feature>